<dbReference type="EMBL" id="VLNT01000016">
    <property type="protein sequence ID" value="TSD57980.1"/>
    <property type="molecule type" value="Genomic_DNA"/>
</dbReference>
<dbReference type="SUPFAM" id="SSF46689">
    <property type="entry name" value="Homeodomain-like"/>
    <property type="match status" value="1"/>
</dbReference>
<dbReference type="SUPFAM" id="SSF48498">
    <property type="entry name" value="Tetracyclin repressor-like, C-terminal domain"/>
    <property type="match status" value="1"/>
</dbReference>
<feature type="DNA-binding region" description="H-T-H motif" evidence="6">
    <location>
        <begin position="31"/>
        <end position="50"/>
    </location>
</feature>
<dbReference type="InterPro" id="IPR023772">
    <property type="entry name" value="DNA-bd_HTH_TetR-type_CS"/>
</dbReference>
<dbReference type="Pfam" id="PF00326">
    <property type="entry name" value="Peptidase_S9"/>
    <property type="match status" value="1"/>
</dbReference>
<organism evidence="8 9">
    <name type="scientific">Aeromicrobium piscarium</name>
    <dbReference type="NCBI Taxonomy" id="2590901"/>
    <lineage>
        <taxon>Bacteria</taxon>
        <taxon>Bacillati</taxon>
        <taxon>Actinomycetota</taxon>
        <taxon>Actinomycetes</taxon>
        <taxon>Propionibacteriales</taxon>
        <taxon>Nocardioidaceae</taxon>
        <taxon>Aeromicrobium</taxon>
    </lineage>
</organism>
<evidence type="ECO:0000259" key="7">
    <source>
        <dbReference type="PROSITE" id="PS50977"/>
    </source>
</evidence>
<dbReference type="InterPro" id="IPR009057">
    <property type="entry name" value="Homeodomain-like_sf"/>
</dbReference>
<proteinExistence type="predicted"/>
<evidence type="ECO:0000256" key="1">
    <source>
        <dbReference type="ARBA" id="ARBA00022491"/>
    </source>
</evidence>
<keyword evidence="5" id="KW-0804">Transcription</keyword>
<dbReference type="Gene3D" id="1.10.357.10">
    <property type="entry name" value="Tetracycline Repressor, domain 2"/>
    <property type="match status" value="1"/>
</dbReference>
<dbReference type="InterPro" id="IPR001375">
    <property type="entry name" value="Peptidase_S9_cat"/>
</dbReference>
<keyword evidence="1" id="KW-0678">Repressor</keyword>
<gene>
    <name evidence="8" type="ORF">FNM00_15105</name>
</gene>
<comment type="caution">
    <text evidence="8">The sequence shown here is derived from an EMBL/GenBank/DDBJ whole genome shotgun (WGS) entry which is preliminary data.</text>
</comment>
<dbReference type="OrthoDB" id="9765647at2"/>
<dbReference type="Pfam" id="PF00440">
    <property type="entry name" value="TetR_N"/>
    <property type="match status" value="1"/>
</dbReference>
<dbReference type="SUPFAM" id="SSF82171">
    <property type="entry name" value="DPP6 N-terminal domain-like"/>
    <property type="match status" value="1"/>
</dbReference>
<evidence type="ECO:0000256" key="4">
    <source>
        <dbReference type="ARBA" id="ARBA00023125"/>
    </source>
</evidence>
<dbReference type="GO" id="GO:0004252">
    <property type="term" value="F:serine-type endopeptidase activity"/>
    <property type="evidence" value="ECO:0007669"/>
    <property type="project" value="TreeGrafter"/>
</dbReference>
<keyword evidence="3" id="KW-0805">Transcription regulation</keyword>
<evidence type="ECO:0000256" key="2">
    <source>
        <dbReference type="ARBA" id="ARBA00022801"/>
    </source>
</evidence>
<name>A0A554RV96_9ACTN</name>
<evidence type="ECO:0000313" key="9">
    <source>
        <dbReference type="Proteomes" id="UP000316988"/>
    </source>
</evidence>
<dbReference type="AlphaFoldDB" id="A0A554RV96"/>
<dbReference type="GO" id="GO:0006508">
    <property type="term" value="P:proteolysis"/>
    <property type="evidence" value="ECO:0007669"/>
    <property type="project" value="InterPro"/>
</dbReference>
<protein>
    <submittedName>
        <fullName evidence="8">Prolyl oligopeptidase family serine peptidase</fullName>
    </submittedName>
</protein>
<dbReference type="InterPro" id="IPR029058">
    <property type="entry name" value="AB_hydrolase_fold"/>
</dbReference>
<keyword evidence="4 6" id="KW-0238">DNA-binding</keyword>
<dbReference type="SUPFAM" id="SSF53474">
    <property type="entry name" value="alpha/beta-Hydrolases"/>
    <property type="match status" value="1"/>
</dbReference>
<dbReference type="PRINTS" id="PR00455">
    <property type="entry name" value="HTHTETR"/>
</dbReference>
<dbReference type="Gene3D" id="3.40.50.1820">
    <property type="entry name" value="alpha/beta hydrolase"/>
    <property type="match status" value="1"/>
</dbReference>
<evidence type="ECO:0000256" key="3">
    <source>
        <dbReference type="ARBA" id="ARBA00023015"/>
    </source>
</evidence>
<dbReference type="InterPro" id="IPR001647">
    <property type="entry name" value="HTH_TetR"/>
</dbReference>
<keyword evidence="2" id="KW-0378">Hydrolase</keyword>
<evidence type="ECO:0000313" key="8">
    <source>
        <dbReference type="EMBL" id="TSD57980.1"/>
    </source>
</evidence>
<feature type="domain" description="HTH tetR-type" evidence="7">
    <location>
        <begin position="8"/>
        <end position="68"/>
    </location>
</feature>
<dbReference type="PROSITE" id="PS50977">
    <property type="entry name" value="HTH_TETR_2"/>
    <property type="match status" value="1"/>
</dbReference>
<dbReference type="Proteomes" id="UP000316988">
    <property type="component" value="Unassembled WGS sequence"/>
</dbReference>
<dbReference type="PROSITE" id="PS01081">
    <property type="entry name" value="HTH_TETR_1"/>
    <property type="match status" value="1"/>
</dbReference>
<dbReference type="InterPro" id="IPR036271">
    <property type="entry name" value="Tet_transcr_reg_TetR-rel_C_sf"/>
</dbReference>
<dbReference type="PANTHER" id="PTHR42776:SF27">
    <property type="entry name" value="DIPEPTIDYL PEPTIDASE FAMILY MEMBER 6"/>
    <property type="match status" value="1"/>
</dbReference>
<reference evidence="8 9" key="1">
    <citation type="submission" date="2019-07" db="EMBL/GenBank/DDBJ databases">
        <authorList>
            <person name="Zhao L.H."/>
        </authorList>
    </citation>
    <scope>NUCLEOTIDE SEQUENCE [LARGE SCALE GENOMIC DNA]</scope>
    <source>
        <strain evidence="8 9">Co35</strain>
    </source>
</reference>
<dbReference type="GO" id="GO:0003677">
    <property type="term" value="F:DNA binding"/>
    <property type="evidence" value="ECO:0007669"/>
    <property type="project" value="UniProtKB-UniRule"/>
</dbReference>
<keyword evidence="9" id="KW-1185">Reference proteome</keyword>
<accession>A0A554RV96</accession>
<dbReference type="PANTHER" id="PTHR42776">
    <property type="entry name" value="SERINE PEPTIDASE S9 FAMILY MEMBER"/>
    <property type="match status" value="1"/>
</dbReference>
<evidence type="ECO:0000256" key="6">
    <source>
        <dbReference type="PROSITE-ProRule" id="PRU00335"/>
    </source>
</evidence>
<dbReference type="RefSeq" id="WP_143914383.1">
    <property type="nucleotide sequence ID" value="NZ_VLNT01000016.1"/>
</dbReference>
<dbReference type="Pfam" id="PF13977">
    <property type="entry name" value="TetR_C_6"/>
    <property type="match status" value="1"/>
</dbReference>
<dbReference type="InterPro" id="IPR039538">
    <property type="entry name" value="BetI_C"/>
</dbReference>
<evidence type="ECO:0000256" key="5">
    <source>
        <dbReference type="ARBA" id="ARBA00023163"/>
    </source>
</evidence>
<sequence>MGEGTDRPSTRERILDAARGISSRHGMRAVTVRAVSEAAGVGMGTLRHHFRSQRELFATLVAEVIDDRIDDSVIADTSLPGPDRLARAVGQLLPDDYADSALLSAWFDVYATAFAQPLSEHSRQLLDAAAQRSHTHARGWLTRLAAEGWLDATRIETTANMLLALSSGLLLETLTPGSPVTFQSARTTLSLAARSALRSEPRPPGQLGDEARSRFLAPTRTLPVSSRSLPDRAIFVSDESGAFQVYAWNRGDDLCWQITDTPTGAFLCAISPDGSTVWSFRDEDGGEKGCWHLTSFPSILGELPPARRVLDGTPGWPVGHAIGTSCAVLSIATENGCTVWVVDDPAGETTERRLRSGTSMTTVYAMDAAEEVVVIGCSDGADALHPQIVVLRVSDGSEVCRLWDGADSSLEVSGFAPIDGDARLLMTHERGGFRMPFIWDTRADERTELDIDLSGEIWARWYPDGTALLLAHTEKGRTRLHRYALEGGELEMLDTQPGWIGTGTVRGDGVIDYLWCDAVHPPEHRVLHADGTEHSVTRHGRVARSRPLEDAFIALDDEPGESLHILFATPDDEPRPYPTVFMIHGGPYAADEDFYSPARAAWLDAGFAVVHVNYRGSTGYGRRWRDAIIGDPGRRAVADIARARDWAVESGLACPSQCLIEGWSWGGYLALLSAGLSPTTWVACIAGAPIADYTRAYDEQSETLRAFDRALFGGSPAEVPGVYAASSPATYAAAFDSPALILYGRNDPRTPPGQIQSFIGRLREQGVSHEVYEFDAGHGSLDTAESIRQVETEIGFALRHLPPIVPSEKLTSEEGRRSPVP</sequence>